<comment type="caution">
    <text evidence="1">The sequence shown here is derived from an EMBL/GenBank/DDBJ whole genome shotgun (WGS) entry which is preliminary data.</text>
</comment>
<dbReference type="EMBL" id="JBEPSN010000001">
    <property type="protein sequence ID" value="MET4538590.1"/>
    <property type="molecule type" value="Genomic_DNA"/>
</dbReference>
<accession>A0ABV2P1F7</accession>
<organism evidence="1 2">
    <name type="scientific">Arthrobacter bambusae</name>
    <dbReference type="NCBI Taxonomy" id="1338426"/>
    <lineage>
        <taxon>Bacteria</taxon>
        <taxon>Bacillati</taxon>
        <taxon>Actinomycetota</taxon>
        <taxon>Actinomycetes</taxon>
        <taxon>Micrococcales</taxon>
        <taxon>Micrococcaceae</taxon>
        <taxon>Arthrobacter</taxon>
    </lineage>
</organism>
<name>A0ABV2P1F7_9MICC</name>
<reference evidence="1 2" key="1">
    <citation type="submission" date="2024-06" db="EMBL/GenBank/DDBJ databases">
        <title>Sorghum-associated microbial communities from plants grown in Nebraska, USA.</title>
        <authorList>
            <person name="Schachtman D."/>
        </authorList>
    </citation>
    <scope>NUCLEOTIDE SEQUENCE [LARGE SCALE GENOMIC DNA]</scope>
    <source>
        <strain evidence="1 2">3552</strain>
    </source>
</reference>
<evidence type="ECO:0000313" key="1">
    <source>
        <dbReference type="EMBL" id="MET4538590.1"/>
    </source>
</evidence>
<evidence type="ECO:0000313" key="2">
    <source>
        <dbReference type="Proteomes" id="UP001549307"/>
    </source>
</evidence>
<dbReference type="Proteomes" id="UP001549307">
    <property type="component" value="Unassembled WGS sequence"/>
</dbReference>
<gene>
    <name evidence="1" type="ORF">ABIE37_000345</name>
</gene>
<keyword evidence="2" id="KW-1185">Reference proteome</keyword>
<protein>
    <submittedName>
        <fullName evidence="1">Uncharacterized protein</fullName>
    </submittedName>
</protein>
<sequence length="35" mass="3944">MAASRRNRDDLSVDNVHTPLWPDKAATIYVSSLED</sequence>
<proteinExistence type="predicted"/>